<keyword evidence="4" id="KW-1003">Cell membrane</keyword>
<dbReference type="PANTHER" id="PTHR42718:SF9">
    <property type="entry name" value="MAJOR FACILITATOR SUPERFAMILY MULTIDRUG TRANSPORTER MFSC"/>
    <property type="match status" value="1"/>
</dbReference>
<feature type="transmembrane region" description="Helical" evidence="9">
    <location>
        <begin position="227"/>
        <end position="249"/>
    </location>
</feature>
<feature type="transmembrane region" description="Helical" evidence="9">
    <location>
        <begin position="300"/>
        <end position="322"/>
    </location>
</feature>
<dbReference type="OrthoDB" id="9807274at2"/>
<evidence type="ECO:0000256" key="5">
    <source>
        <dbReference type="ARBA" id="ARBA00022519"/>
    </source>
</evidence>
<evidence type="ECO:0000256" key="3">
    <source>
        <dbReference type="ARBA" id="ARBA00022448"/>
    </source>
</evidence>
<dbReference type="GO" id="GO:0022857">
    <property type="term" value="F:transmembrane transporter activity"/>
    <property type="evidence" value="ECO:0007669"/>
    <property type="project" value="InterPro"/>
</dbReference>
<dbReference type="GO" id="GO:0015721">
    <property type="term" value="P:bile acid and bile salt transport"/>
    <property type="evidence" value="ECO:0007669"/>
    <property type="project" value="UniProtKB-ARBA"/>
</dbReference>
<feature type="transmembrane region" description="Helical" evidence="9">
    <location>
        <begin position="334"/>
        <end position="353"/>
    </location>
</feature>
<evidence type="ECO:0000256" key="6">
    <source>
        <dbReference type="ARBA" id="ARBA00022692"/>
    </source>
</evidence>
<feature type="transmembrane region" description="Helical" evidence="9">
    <location>
        <begin position="105"/>
        <end position="127"/>
    </location>
</feature>
<dbReference type="Proteomes" id="UP000243535">
    <property type="component" value="Unassembled WGS sequence"/>
</dbReference>
<comment type="subcellular location">
    <subcellularLocation>
        <location evidence="1">Cell inner membrane</location>
        <topology evidence="1">Multi-pass membrane protein</topology>
    </subcellularLocation>
</comment>
<dbReference type="Gene3D" id="1.20.1720.10">
    <property type="entry name" value="Multidrug resistance protein D"/>
    <property type="match status" value="1"/>
</dbReference>
<dbReference type="InterPro" id="IPR020846">
    <property type="entry name" value="MFS_dom"/>
</dbReference>
<dbReference type="CDD" id="cd17503">
    <property type="entry name" value="MFS_LmrB_MDR_like"/>
    <property type="match status" value="1"/>
</dbReference>
<dbReference type="PANTHER" id="PTHR42718">
    <property type="entry name" value="MAJOR FACILITATOR SUPERFAMILY MULTIDRUG TRANSPORTER MFSC"/>
    <property type="match status" value="1"/>
</dbReference>
<feature type="transmembrane region" description="Helical" evidence="9">
    <location>
        <begin position="166"/>
        <end position="184"/>
    </location>
</feature>
<dbReference type="GO" id="GO:1990961">
    <property type="term" value="P:xenobiotic detoxification by transmembrane export across the plasma membrane"/>
    <property type="evidence" value="ECO:0007669"/>
    <property type="project" value="UniProtKB-ARBA"/>
</dbReference>
<feature type="domain" description="Major facilitator superfamily (MFS) profile" evidence="10">
    <location>
        <begin position="14"/>
        <end position="501"/>
    </location>
</feature>
<feature type="transmembrane region" description="Helical" evidence="9">
    <location>
        <begin position="196"/>
        <end position="215"/>
    </location>
</feature>
<dbReference type="FunFam" id="1.20.1720.10:FF:000002">
    <property type="entry name" value="Multidrug resistance protein B"/>
    <property type="match status" value="1"/>
</dbReference>
<evidence type="ECO:0000256" key="2">
    <source>
        <dbReference type="ARBA" id="ARBA00008537"/>
    </source>
</evidence>
<feature type="transmembrane region" description="Helical" evidence="9">
    <location>
        <begin position="78"/>
        <end position="99"/>
    </location>
</feature>
<reference evidence="12" key="1">
    <citation type="submission" date="2015-08" db="EMBL/GenBank/DDBJ databases">
        <authorList>
            <person name="Varghese N."/>
        </authorList>
    </citation>
    <scope>NUCLEOTIDE SEQUENCE [LARGE SCALE GENOMIC DNA]</scope>
    <source>
        <strain evidence="12">DSM 17901</strain>
    </source>
</reference>
<name>A0A0K6GTK7_9NEIS</name>
<dbReference type="InterPro" id="IPR011701">
    <property type="entry name" value="MFS"/>
</dbReference>
<dbReference type="InterPro" id="IPR036259">
    <property type="entry name" value="MFS_trans_sf"/>
</dbReference>
<dbReference type="Gene3D" id="1.20.1250.20">
    <property type="entry name" value="MFS general substrate transporter like domains"/>
    <property type="match status" value="1"/>
</dbReference>
<dbReference type="NCBIfam" id="TIGR00711">
    <property type="entry name" value="efflux_EmrB"/>
    <property type="match status" value="1"/>
</dbReference>
<comment type="similarity">
    <text evidence="2">Belongs to the major facilitator superfamily. EmrB family.</text>
</comment>
<accession>A0A0K6GTK7</accession>
<protein>
    <submittedName>
        <fullName evidence="11">Drug resistance transporter, EmrB/QacA subfamily</fullName>
    </submittedName>
</protein>
<evidence type="ECO:0000256" key="1">
    <source>
        <dbReference type="ARBA" id="ARBA00004429"/>
    </source>
</evidence>
<feature type="transmembrane region" description="Helical" evidence="9">
    <location>
        <begin position="139"/>
        <end position="160"/>
    </location>
</feature>
<dbReference type="EMBL" id="CYHA01000001">
    <property type="protein sequence ID" value="CUA81866.1"/>
    <property type="molecule type" value="Genomic_DNA"/>
</dbReference>
<gene>
    <name evidence="11" type="ORF">Ga0061063_0713</name>
</gene>
<dbReference type="GO" id="GO:0005886">
    <property type="term" value="C:plasma membrane"/>
    <property type="evidence" value="ECO:0007669"/>
    <property type="project" value="UniProtKB-SubCell"/>
</dbReference>
<dbReference type="RefSeq" id="WP_054286715.1">
    <property type="nucleotide sequence ID" value="NZ_CYHA01000001.1"/>
</dbReference>
<evidence type="ECO:0000313" key="11">
    <source>
        <dbReference type="EMBL" id="CUA81866.1"/>
    </source>
</evidence>
<keyword evidence="6 9" id="KW-0812">Transmembrane</keyword>
<dbReference type="STRING" id="375574.GCA_001418035_00511"/>
<keyword evidence="5" id="KW-0997">Cell inner membrane</keyword>
<keyword evidence="8 9" id="KW-0472">Membrane</keyword>
<feature type="transmembrane region" description="Helical" evidence="9">
    <location>
        <begin position="269"/>
        <end position="294"/>
    </location>
</feature>
<feature type="transmembrane region" description="Helical" evidence="9">
    <location>
        <begin position="359"/>
        <end position="380"/>
    </location>
</feature>
<keyword evidence="3" id="KW-0813">Transport</keyword>
<evidence type="ECO:0000256" key="4">
    <source>
        <dbReference type="ARBA" id="ARBA00022475"/>
    </source>
</evidence>
<keyword evidence="12" id="KW-1185">Reference proteome</keyword>
<proteinExistence type="inferred from homology"/>
<sequence length="514" mass="55618">MAHPPLTGARLFWITLALSLSTFMQVLDTTIANVALPTISGSLGAATSQGTWVITSFGVANAIAVPLTGWLAKRVGEVKLFTISTVLFVLTSWLCGLSPNLEMLIFFRILQGAVAGPMIPLSQSLLLASYPPEKKGMALALWSMTVIVAPIFGPILGGWISDNWHWAWIFFINIPVGLVAAWIAWRELKERETPTVALPIDRIGLVLLVLGVGALQMMLDRGKELDWFSSTEIVVLAIVAVVALTYLVLWERDEAHPIIDISLFAKRNFTVGALATSLGFMVYFGTIVLLPLLLQTQLGYTATWAGLAAAPIGILPVLLSPIIGKNAHRLDMRWLVTVSFSIYALCFFWRSTFSPDMDFAYVVWPQVVQGIGVACFFMPLTTITLSGLRPDQIAGASSLSNFMRILAGSIGASFTTTLWDRREAVHHATLSSQASPGSAAADPWWQMLSGFGIGDAQQAGLTAGQITRQAYIMASNEIFWASGWLFIALIALVWMARPPFRPGGGGAPVDSGAH</sequence>
<keyword evidence="7 9" id="KW-1133">Transmembrane helix</keyword>
<evidence type="ECO:0000256" key="8">
    <source>
        <dbReference type="ARBA" id="ARBA00023136"/>
    </source>
</evidence>
<dbReference type="InterPro" id="IPR004638">
    <property type="entry name" value="EmrB-like"/>
</dbReference>
<evidence type="ECO:0000256" key="7">
    <source>
        <dbReference type="ARBA" id="ARBA00022989"/>
    </source>
</evidence>
<feature type="transmembrane region" description="Helical" evidence="9">
    <location>
        <begin position="12"/>
        <end position="32"/>
    </location>
</feature>
<evidence type="ECO:0000313" key="12">
    <source>
        <dbReference type="Proteomes" id="UP000243535"/>
    </source>
</evidence>
<organism evidence="11 12">
    <name type="scientific">Gulbenkiania indica</name>
    <dbReference type="NCBI Taxonomy" id="375574"/>
    <lineage>
        <taxon>Bacteria</taxon>
        <taxon>Pseudomonadati</taxon>
        <taxon>Pseudomonadota</taxon>
        <taxon>Betaproteobacteria</taxon>
        <taxon>Neisseriales</taxon>
        <taxon>Chromobacteriaceae</taxon>
        <taxon>Gulbenkiania</taxon>
    </lineage>
</organism>
<evidence type="ECO:0000256" key="9">
    <source>
        <dbReference type="SAM" id="Phobius"/>
    </source>
</evidence>
<evidence type="ECO:0000259" key="10">
    <source>
        <dbReference type="PROSITE" id="PS50850"/>
    </source>
</evidence>
<dbReference type="SUPFAM" id="SSF103473">
    <property type="entry name" value="MFS general substrate transporter"/>
    <property type="match status" value="1"/>
</dbReference>
<dbReference type="Pfam" id="PF07690">
    <property type="entry name" value="MFS_1"/>
    <property type="match status" value="1"/>
</dbReference>
<feature type="transmembrane region" description="Helical" evidence="9">
    <location>
        <begin position="52"/>
        <end position="71"/>
    </location>
</feature>
<feature type="transmembrane region" description="Helical" evidence="9">
    <location>
        <begin position="478"/>
        <end position="496"/>
    </location>
</feature>
<dbReference type="AlphaFoldDB" id="A0A0K6GTK7"/>
<dbReference type="PROSITE" id="PS50850">
    <property type="entry name" value="MFS"/>
    <property type="match status" value="1"/>
</dbReference>